<keyword evidence="26" id="KW-1185">Reference proteome</keyword>
<evidence type="ECO:0000256" key="17">
    <source>
        <dbReference type="ARBA" id="ARBA00052250"/>
    </source>
</evidence>
<protein>
    <recommendedName>
        <fullName evidence="19">ATP-binding cassette sub-family B member 10, mitochondrial</fullName>
    </recommendedName>
    <alternativeName>
        <fullName evidence="20">ABC-mitochondrial erythroid protein</fullName>
    </alternativeName>
    <alternativeName>
        <fullName evidence="21">ATP-binding cassette transporter 10</fullName>
    </alternativeName>
</protein>
<dbReference type="Pfam" id="PF00005">
    <property type="entry name" value="ABC_tran"/>
    <property type="match status" value="1"/>
</dbReference>
<feature type="transmembrane region" description="Helical" evidence="22">
    <location>
        <begin position="74"/>
        <end position="98"/>
    </location>
</feature>
<evidence type="ECO:0000256" key="18">
    <source>
        <dbReference type="ARBA" id="ARBA00055589"/>
    </source>
</evidence>
<keyword evidence="3" id="KW-0813">Transport</keyword>
<evidence type="ECO:0000256" key="19">
    <source>
        <dbReference type="ARBA" id="ARBA00072683"/>
    </source>
</evidence>
<dbReference type="PANTHER" id="PTHR43394:SF1">
    <property type="entry name" value="ATP-BINDING CASSETTE SUB-FAMILY B MEMBER 10, MITOCHONDRIAL"/>
    <property type="match status" value="1"/>
</dbReference>
<evidence type="ECO:0000259" key="24">
    <source>
        <dbReference type="PROSITE" id="PS50929"/>
    </source>
</evidence>
<dbReference type="FunFam" id="3.40.50.300:FF:000403">
    <property type="entry name" value="ATP-binding cassette sub-family B member 8, mitochondrial"/>
    <property type="match status" value="1"/>
</dbReference>
<evidence type="ECO:0000256" key="14">
    <source>
        <dbReference type="ARBA" id="ARBA00023128"/>
    </source>
</evidence>
<keyword evidence="4 22" id="KW-0812">Transmembrane</keyword>
<dbReference type="CDD" id="cd03249">
    <property type="entry name" value="ABC_MTABC3_MDL1_MDL2"/>
    <property type="match status" value="1"/>
</dbReference>
<dbReference type="InterPro" id="IPR017871">
    <property type="entry name" value="ABC_transporter-like_CS"/>
</dbReference>
<dbReference type="PANTHER" id="PTHR43394">
    <property type="entry name" value="ATP-DEPENDENT PERMEASE MDL1, MITOCHONDRIAL"/>
    <property type="match status" value="1"/>
</dbReference>
<keyword evidence="11" id="KW-1278">Translocase</keyword>
<evidence type="ECO:0000259" key="23">
    <source>
        <dbReference type="PROSITE" id="PS50893"/>
    </source>
</evidence>
<dbReference type="Proteomes" id="UP000291020">
    <property type="component" value="Unassembled WGS sequence"/>
</dbReference>
<comment type="function">
    <text evidence="18">ATP-dependent transporter located in the mitochondrial inner membrane that catalyzes the export of biliverdin from the mitochondrial matrix, and plays a crucial role in hemoglobin synthesis and antioxidative stress. Participates in the early step of the heme biosynthetic process during insertion of iron into protoporphyrin IX (PPIX). Involved in the stabilization of the iron transporter mitoferrin-1/SLC25A37. In addition may be involved in mitochondrial unfolded protein response (UPRmt) signaling pathway, although ABCB10 probably does not participate in peptide export from mitochondria.</text>
</comment>
<dbReference type="Gene3D" id="1.20.1560.10">
    <property type="entry name" value="ABC transporter type 1, transmembrane domain"/>
    <property type="match status" value="1"/>
</dbReference>
<dbReference type="CDD" id="cd18573">
    <property type="entry name" value="ABC_6TM_ABCB10_like"/>
    <property type="match status" value="1"/>
</dbReference>
<evidence type="ECO:0000313" key="25">
    <source>
        <dbReference type="Ensembl" id="ENSGAGP00000012667.1"/>
    </source>
</evidence>
<dbReference type="InterPro" id="IPR011527">
    <property type="entry name" value="ABC1_TM_dom"/>
</dbReference>
<reference evidence="26" key="1">
    <citation type="journal article" date="2017" name="PLoS ONE">
        <title>The Agassiz's desert tortoise genome provides a resource for the conservation of a threatened species.</title>
        <authorList>
            <person name="Tollis M."/>
            <person name="DeNardo D.F."/>
            <person name="Cornelius J.A."/>
            <person name="Dolby G.A."/>
            <person name="Edwards T."/>
            <person name="Henen B.T."/>
            <person name="Karl A.E."/>
            <person name="Murphy R.W."/>
            <person name="Kusumi K."/>
        </authorList>
    </citation>
    <scope>NUCLEOTIDE SEQUENCE [LARGE SCALE GENOMIC DNA]</scope>
</reference>
<evidence type="ECO:0000256" key="3">
    <source>
        <dbReference type="ARBA" id="ARBA00022448"/>
    </source>
</evidence>
<dbReference type="PROSITE" id="PS50929">
    <property type="entry name" value="ABC_TM1F"/>
    <property type="match status" value="1"/>
</dbReference>
<evidence type="ECO:0000256" key="8">
    <source>
        <dbReference type="ARBA" id="ARBA00022840"/>
    </source>
</evidence>
<comment type="catalytic activity">
    <reaction evidence="17">
        <text>biliverdin IXalpha(in) + ATP + H2O = biliverdin IXalpha(out) + ADP + phosphate + H(+)</text>
        <dbReference type="Rhea" id="RHEA:82359"/>
        <dbReference type="ChEBI" id="CHEBI:15377"/>
        <dbReference type="ChEBI" id="CHEBI:15378"/>
        <dbReference type="ChEBI" id="CHEBI:30616"/>
        <dbReference type="ChEBI" id="CHEBI:43474"/>
        <dbReference type="ChEBI" id="CHEBI:57991"/>
        <dbReference type="ChEBI" id="CHEBI:456216"/>
    </reaction>
    <physiologicalReaction direction="left-to-right" evidence="17">
        <dbReference type="Rhea" id="RHEA:82360"/>
    </physiologicalReaction>
</comment>
<keyword evidence="7" id="KW-0999">Mitochondrion inner membrane</keyword>
<evidence type="ECO:0000256" key="12">
    <source>
        <dbReference type="ARBA" id="ARBA00022989"/>
    </source>
</evidence>
<evidence type="ECO:0000256" key="9">
    <source>
        <dbReference type="ARBA" id="ARBA00022842"/>
    </source>
</evidence>
<evidence type="ECO:0000313" key="26">
    <source>
        <dbReference type="Proteomes" id="UP000291020"/>
    </source>
</evidence>
<comment type="similarity">
    <text evidence="2">Belongs to the ABC transporter superfamily. ABCB family. Mitochondrial peptide exporter (TC 3.A.1.212) subfamily.</text>
</comment>
<keyword evidence="14" id="KW-0496">Mitochondrion</keyword>
<evidence type="ECO:0000256" key="1">
    <source>
        <dbReference type="ARBA" id="ARBA00004448"/>
    </source>
</evidence>
<keyword evidence="13" id="KW-0007">Acetylation</keyword>
<dbReference type="PROSITE" id="PS50893">
    <property type="entry name" value="ABC_TRANSPORTER_2"/>
    <property type="match status" value="1"/>
</dbReference>
<dbReference type="GO" id="GO:0042802">
    <property type="term" value="F:identical protein binding"/>
    <property type="evidence" value="ECO:0007669"/>
    <property type="project" value="UniProtKB-ARBA"/>
</dbReference>
<dbReference type="GO" id="GO:0046872">
    <property type="term" value="F:metal ion binding"/>
    <property type="evidence" value="ECO:0007669"/>
    <property type="project" value="UniProtKB-KW"/>
</dbReference>
<proteinExistence type="inferred from homology"/>
<evidence type="ECO:0000256" key="20">
    <source>
        <dbReference type="ARBA" id="ARBA00075187"/>
    </source>
</evidence>
<feature type="transmembrane region" description="Helical" evidence="22">
    <location>
        <begin position="179"/>
        <end position="199"/>
    </location>
</feature>
<dbReference type="InterPro" id="IPR027417">
    <property type="entry name" value="P-loop_NTPase"/>
</dbReference>
<dbReference type="PROSITE" id="PS00211">
    <property type="entry name" value="ABC_TRANSPORTER_1"/>
    <property type="match status" value="1"/>
</dbReference>
<evidence type="ECO:0000256" key="15">
    <source>
        <dbReference type="ARBA" id="ARBA00023136"/>
    </source>
</evidence>
<keyword evidence="12 22" id="KW-1133">Transmembrane helix</keyword>
<evidence type="ECO:0000256" key="21">
    <source>
        <dbReference type="ARBA" id="ARBA00083334"/>
    </source>
</evidence>
<comment type="subcellular location">
    <subcellularLocation>
        <location evidence="1">Mitochondrion inner membrane</location>
        <topology evidence="1">Multi-pass membrane protein</topology>
    </subcellularLocation>
</comment>
<feature type="transmembrane region" description="Helical" evidence="22">
    <location>
        <begin position="30"/>
        <end position="54"/>
    </location>
</feature>
<keyword evidence="15 22" id="KW-0472">Membrane</keyword>
<keyword evidence="8" id="KW-0067">ATP-binding</keyword>
<dbReference type="GO" id="GO:0015421">
    <property type="term" value="F:ABC-type oligopeptide transporter activity"/>
    <property type="evidence" value="ECO:0007669"/>
    <property type="project" value="TreeGrafter"/>
</dbReference>
<keyword evidence="9" id="KW-0460">Magnesium</keyword>
<reference evidence="25" key="2">
    <citation type="submission" date="2025-08" db="UniProtKB">
        <authorList>
            <consortium name="Ensembl"/>
        </authorList>
    </citation>
    <scope>IDENTIFICATION</scope>
</reference>
<evidence type="ECO:0000256" key="16">
    <source>
        <dbReference type="ARBA" id="ARBA00023206"/>
    </source>
</evidence>
<organism evidence="25 26">
    <name type="scientific">Gopherus agassizii</name>
    <name type="common">Agassiz's desert tortoise</name>
    <dbReference type="NCBI Taxonomy" id="38772"/>
    <lineage>
        <taxon>Eukaryota</taxon>
        <taxon>Metazoa</taxon>
        <taxon>Chordata</taxon>
        <taxon>Craniata</taxon>
        <taxon>Vertebrata</taxon>
        <taxon>Euteleostomi</taxon>
        <taxon>Archelosauria</taxon>
        <taxon>Testudinata</taxon>
        <taxon>Testudines</taxon>
        <taxon>Cryptodira</taxon>
        <taxon>Durocryptodira</taxon>
        <taxon>Testudinoidea</taxon>
        <taxon>Testudinidae</taxon>
        <taxon>Gopherus</taxon>
    </lineage>
</organism>
<dbReference type="GO" id="GO:0005524">
    <property type="term" value="F:ATP binding"/>
    <property type="evidence" value="ECO:0007669"/>
    <property type="project" value="UniProtKB-KW"/>
</dbReference>
<evidence type="ECO:0000256" key="2">
    <source>
        <dbReference type="ARBA" id="ARBA00005580"/>
    </source>
</evidence>
<keyword evidence="6" id="KW-0547">Nucleotide-binding</keyword>
<dbReference type="InterPro" id="IPR036640">
    <property type="entry name" value="ABC1_TM_sf"/>
</dbReference>
<dbReference type="InterPro" id="IPR003593">
    <property type="entry name" value="AAA+_ATPase"/>
</dbReference>
<dbReference type="SUPFAM" id="SSF52540">
    <property type="entry name" value="P-loop containing nucleoside triphosphate hydrolases"/>
    <property type="match status" value="1"/>
</dbReference>
<evidence type="ECO:0000256" key="13">
    <source>
        <dbReference type="ARBA" id="ARBA00022990"/>
    </source>
</evidence>
<accession>A0A452HD09</accession>
<dbReference type="PIRSF" id="PIRSF002773">
    <property type="entry name" value="ABC_prm/ATPase_B"/>
    <property type="match status" value="1"/>
</dbReference>
<dbReference type="InterPro" id="IPR039421">
    <property type="entry name" value="Type_1_exporter"/>
</dbReference>
<evidence type="ECO:0000256" key="11">
    <source>
        <dbReference type="ARBA" id="ARBA00022967"/>
    </source>
</evidence>
<dbReference type="Gene3D" id="3.40.50.300">
    <property type="entry name" value="P-loop containing nucleotide triphosphate hydrolases"/>
    <property type="match status" value="1"/>
</dbReference>
<dbReference type="InterPro" id="IPR003439">
    <property type="entry name" value="ABC_transporter-like_ATP-bd"/>
</dbReference>
<evidence type="ECO:0000256" key="6">
    <source>
        <dbReference type="ARBA" id="ARBA00022741"/>
    </source>
</evidence>
<dbReference type="Ensembl" id="ENSGAGT00000014524.1">
    <property type="protein sequence ID" value="ENSGAGP00000012667.1"/>
    <property type="gene ID" value="ENSGAGG00000009600.1"/>
</dbReference>
<dbReference type="GO" id="GO:0005743">
    <property type="term" value="C:mitochondrial inner membrane"/>
    <property type="evidence" value="ECO:0007669"/>
    <property type="project" value="UniProtKB-SubCell"/>
</dbReference>
<dbReference type="AlphaFoldDB" id="A0A452HD09"/>
<dbReference type="SUPFAM" id="SSF90123">
    <property type="entry name" value="ABC transporter transmembrane region"/>
    <property type="match status" value="1"/>
</dbReference>
<keyword evidence="10" id="KW-0809">Transit peptide</keyword>
<sequence>GGRRATAVSLAPSFEDSTLLSAALHKLSDFFVLFPAAVGFLTVSSVITMSAPFFLGKVIDVIYTNPIGDVTDSLTNFCALLSGIFVCGAAANAIRVYLMQTAGQRIVKRLRATMFSSILKQEVGFFDKTSTGELINRLSSDTTLLGRSVTENLSDGLRAGAQASIGVGMMFFVSPKLAAFVLSVVPPLAFIAVIYGRYLRKLTRMTQDSLAEATQLAEERIGNIRTVRAFGQEMTEMEKYTSKVDYVLQLAKREALAQAGFFGATGLSGNMIVLSVLYKGGLLMGSAQLTVGELSSFLMYAFWIGLSIKGLSSFYTELMKGLGAGGRLWELIERKPELPFNGALEFKEIHFAYPTRPEISLFQDFSLSIPAGSVMALVGPSGSGKSTIVSLLLRLYDPISGTITVDGVDIRQLNPLWFRTKIGTVSQEPILFSCSIAENIAYGAEDPSVVTVEEIQKVAEIANAASFIRDFPEGFHTLVGEKGILLSGGQKQRIAIARALLKAILILENSDTYFFFFRISALDAESEYLVQEALDRLMEGRTVLIIAHRLSTIQNADSVAVLDQGRIIECGKHEELLANPNGLFRKLMKKQAFLQNSKTFALNV</sequence>
<dbReference type="GO" id="GO:0016887">
    <property type="term" value="F:ATP hydrolysis activity"/>
    <property type="evidence" value="ECO:0007669"/>
    <property type="project" value="InterPro"/>
</dbReference>
<keyword evidence="16" id="KW-0318">Glutathionylation</keyword>
<reference evidence="25" key="3">
    <citation type="submission" date="2025-09" db="UniProtKB">
        <authorList>
            <consortium name="Ensembl"/>
        </authorList>
    </citation>
    <scope>IDENTIFICATION</scope>
</reference>
<evidence type="ECO:0000256" key="22">
    <source>
        <dbReference type="SAM" id="Phobius"/>
    </source>
</evidence>
<dbReference type="STRING" id="38772.ENSGAGP00000012667"/>
<dbReference type="SMART" id="SM00382">
    <property type="entry name" value="AAA"/>
    <property type="match status" value="1"/>
</dbReference>
<dbReference type="FunFam" id="1.20.1560.10:FF:000048">
    <property type="entry name" value="ATP-binding cassette sub-family B member 10, mitochondrial"/>
    <property type="match status" value="1"/>
</dbReference>
<dbReference type="GO" id="GO:0090374">
    <property type="term" value="P:oligopeptide export from mitochondrion"/>
    <property type="evidence" value="ECO:0007669"/>
    <property type="project" value="TreeGrafter"/>
</dbReference>
<feature type="domain" description="ABC transporter" evidence="23">
    <location>
        <begin position="344"/>
        <end position="589"/>
    </location>
</feature>
<keyword evidence="5" id="KW-0479">Metal-binding</keyword>
<evidence type="ECO:0000256" key="10">
    <source>
        <dbReference type="ARBA" id="ARBA00022946"/>
    </source>
</evidence>
<evidence type="ECO:0000256" key="7">
    <source>
        <dbReference type="ARBA" id="ARBA00022792"/>
    </source>
</evidence>
<dbReference type="Pfam" id="PF00664">
    <property type="entry name" value="ABC_membrane"/>
    <property type="match status" value="1"/>
</dbReference>
<name>A0A452HD09_9SAUR</name>
<feature type="domain" description="ABC transmembrane type-1" evidence="24">
    <location>
        <begin position="36"/>
        <end position="320"/>
    </location>
</feature>
<evidence type="ECO:0000256" key="5">
    <source>
        <dbReference type="ARBA" id="ARBA00022723"/>
    </source>
</evidence>
<feature type="transmembrane region" description="Helical" evidence="22">
    <location>
        <begin position="259"/>
        <end position="278"/>
    </location>
</feature>
<evidence type="ECO:0000256" key="4">
    <source>
        <dbReference type="ARBA" id="ARBA00022692"/>
    </source>
</evidence>